<feature type="compositionally biased region" description="Polar residues" evidence="13">
    <location>
        <begin position="1010"/>
        <end position="1022"/>
    </location>
</feature>
<dbReference type="PRINTS" id="PR01097">
    <property type="entry name" value="TRNSRECEPTRP"/>
</dbReference>
<feature type="region of interest" description="Disordered" evidence="13">
    <location>
        <begin position="957"/>
        <end position="1364"/>
    </location>
</feature>
<protein>
    <submittedName>
        <fullName evidence="16">Transient receptor potential channel</fullName>
    </submittedName>
</protein>
<evidence type="ECO:0000256" key="11">
    <source>
        <dbReference type="ARBA" id="ARBA00060916"/>
    </source>
</evidence>
<keyword evidence="8 14" id="KW-0472">Membrane</keyword>
<keyword evidence="6 12" id="KW-0040">ANK repeat</keyword>
<dbReference type="PANTHER" id="PTHR10117">
    <property type="entry name" value="TRANSIENT RECEPTOR POTENTIAL CHANNEL"/>
    <property type="match status" value="1"/>
</dbReference>
<feature type="compositionally biased region" description="Low complexity" evidence="13">
    <location>
        <begin position="1078"/>
        <end position="1092"/>
    </location>
</feature>
<feature type="compositionally biased region" description="Pro residues" evidence="13">
    <location>
        <begin position="1294"/>
        <end position="1306"/>
    </location>
</feature>
<evidence type="ECO:0000313" key="16">
    <source>
        <dbReference type="EMBL" id="AUC64091.1"/>
    </source>
</evidence>
<feature type="compositionally biased region" description="Basic and acidic residues" evidence="13">
    <location>
        <begin position="1"/>
        <end position="10"/>
    </location>
</feature>
<feature type="compositionally biased region" description="Polar residues" evidence="13">
    <location>
        <begin position="1341"/>
        <end position="1353"/>
    </location>
</feature>
<dbReference type="FunFam" id="1.25.40.20:FF:000221">
    <property type="entry name" value="Transient receptor potential-gamma protein"/>
    <property type="match status" value="1"/>
</dbReference>
<evidence type="ECO:0000256" key="1">
    <source>
        <dbReference type="ARBA" id="ARBA00022448"/>
    </source>
</evidence>
<feature type="compositionally biased region" description="Basic and acidic residues" evidence="13">
    <location>
        <begin position="1024"/>
        <end position="1037"/>
    </location>
</feature>
<keyword evidence="4" id="KW-0677">Repeat</keyword>
<evidence type="ECO:0000256" key="6">
    <source>
        <dbReference type="ARBA" id="ARBA00023043"/>
    </source>
</evidence>
<sequence length="1364" mass="152811">MCKKADKAQEANDSGPKKSVTMSDDVAIEEGQDGGQKQYQMPDLPRPLTLEEKKFLLAVERGDTSSVRKMLQKAHRHSDYMNMNCVDPLGRGALHMAIDNENLEMIELLVVMGVETRDALLHAIDVEFVEAVEVLLEHEEVIHKEGEPYSWERIDKNTASFTPEITPLILAAHRDNYEILKILIDRGATLPMPHDIRCGCEECIKSSSEDSLRHSMARISAYRALASPSLIALSSTDPILTAFELSWELKNLAYAEHEFRAEYVELRKKCMAFAEELLSHTRSSTELAVILNHDPGSPVPYEDGEHMKLHRLEQAIDYKQKKFVAHPNIQQLLAAIWYEGLPGFRRKSPKDKLIEIVKIVALFPFYCFMYIVCPGSAHSRLMRKPFMKFLMHSASYLFFLLMLILVSVRFEELVIRVFGTESMRRWLDEAMRRQRGSLPTPTECIVVIYVLGFLWEEFREMQREGLGKYLRNMWNLMDIMRDSLYMTTLFLRIYAYVTQSIEISNNPQVAFIPREDWDSFDAQLISEGMFAAANILSALKLVHIFSINPYLGPLQISLGRMVIDIVKFFFIYTLVLFAFACGLTQLLWYYNDLERQKCYSLPGGQPDWTKQSDACMKWRRFANLFEASQSLFWAGFGMVGLGDFELTGIREYTRFWSMLMFGSYSVINIIVLLNLLIAMMSNSYSFIVEHADTEWKFARSKLWMSYFEEGNTLPPPFNLIPTPKLFMRLLGKNKDKHLARRLSSRTQSHRRRQRDYRYLAVMRAIIWRYVCSLQKRNDERPVNEDDISEVKGDISSLRFELVDLFKHNGMDVSMCARNSKAALGRKMRIWERRLMRDFHVSPAMGSEDSLKRAASTEDGPPMSASDKFRSLAKLAIANHKCEIADLASSGKTGMSQIGRTTSVDEGGQENLKKAMERARKRMEEGTPDGSPGSSRGCSPFPDLYTGPHLLDAIKSLDLTPENSPSTSPLPSTDKPWLKNKKDGQAVEPNMLTVPGRRSPSTLRKTEDTKSPSPVASLFSSNLKKMGETTKDEKKQDPKIPSVQVTNVSEVSAAKPAKAEEKKQENQAPSQKAPFKTNVAAPKATPAAKVTPAGQKNAPAKSNTPSAAPIKSHSPPTGPTKTSSSSAVSNIHLPKEEAQVFKSGEFIKPSQVKNGSAFKPSPGSAKAPETHGGVRIPPPQGPTGSRRHPDAESEAFMRRPQPIQLSKTKESEELESMDFVRRPRAMPPKQDSVTKEPQDSSKDKNGGGNANQNNNNLSRAQGMSDLTRGQGKSDPKKDQDTAKPEPPVISVIPCTPAPPETPIPSVTPPMQKKNQAPMAPKPDGKAATGKDQKPSTPPAATFQGNSQISSSDPLISTEGGKGGWL</sequence>
<reference evidence="16" key="1">
    <citation type="journal article" date="2017" name="Biol. Bull.">
        <title>Opsin Expression in the Central Nervous System of the Mantis Shrimp Neogonodactylus oerstedii.</title>
        <authorList>
            <person name="Donohue M.W."/>
            <person name="Carleton K.L."/>
            <person name="Cronin T.W."/>
        </authorList>
    </citation>
    <scope>NUCLEOTIDE SEQUENCE</scope>
</reference>
<feature type="compositionally biased region" description="Basic and acidic residues" evidence="13">
    <location>
        <begin position="975"/>
        <end position="984"/>
    </location>
</feature>
<dbReference type="SUPFAM" id="SSF48403">
    <property type="entry name" value="Ankyrin repeat"/>
    <property type="match status" value="1"/>
</dbReference>
<feature type="compositionally biased region" description="Basic and acidic residues" evidence="13">
    <location>
        <begin position="1321"/>
        <end position="1332"/>
    </location>
</feature>
<feature type="compositionally biased region" description="Polar residues" evidence="13">
    <location>
        <begin position="891"/>
        <end position="903"/>
    </location>
</feature>
<feature type="domain" description="Transient receptor ion channel" evidence="15">
    <location>
        <begin position="198"/>
        <end position="260"/>
    </location>
</feature>
<feature type="region of interest" description="Disordered" evidence="13">
    <location>
        <begin position="845"/>
        <end position="865"/>
    </location>
</feature>
<dbReference type="Pfam" id="PF08344">
    <property type="entry name" value="TRP_2"/>
    <property type="match status" value="1"/>
</dbReference>
<feature type="compositionally biased region" description="Basic and acidic residues" evidence="13">
    <location>
        <begin position="1270"/>
        <end position="1282"/>
    </location>
</feature>
<dbReference type="SMART" id="SM01420">
    <property type="entry name" value="TRP_2"/>
    <property type="match status" value="1"/>
</dbReference>
<name>A0A2H4WAN6_NEOOE</name>
<dbReference type="InterPro" id="IPR005821">
    <property type="entry name" value="Ion_trans_dom"/>
</dbReference>
<keyword evidence="9" id="KW-0407">Ion channel</keyword>
<keyword evidence="1" id="KW-0813">Transport</keyword>
<comment type="subcellular location">
    <subcellularLocation>
        <location evidence="10">Cell projection</location>
        <location evidence="10">Rhabdomere membrane</location>
        <topology evidence="10">Multi-pass membrane protein</topology>
    </subcellularLocation>
</comment>
<evidence type="ECO:0000256" key="4">
    <source>
        <dbReference type="ARBA" id="ARBA00022737"/>
    </source>
</evidence>
<dbReference type="Gene3D" id="1.25.40.20">
    <property type="entry name" value="Ankyrin repeat-containing domain"/>
    <property type="match status" value="1"/>
</dbReference>
<evidence type="ECO:0000256" key="3">
    <source>
        <dbReference type="ARBA" id="ARBA00022692"/>
    </source>
</evidence>
<feature type="transmembrane region" description="Helical" evidence="14">
    <location>
        <begin position="568"/>
        <end position="590"/>
    </location>
</feature>
<comment type="similarity">
    <text evidence="11">Belongs to the transient receptor (TC 1.A.4) family. STrpC subfamily.</text>
</comment>
<dbReference type="PROSITE" id="PS50297">
    <property type="entry name" value="ANK_REP_REGION"/>
    <property type="match status" value="1"/>
</dbReference>
<keyword evidence="7" id="KW-0406">Ion transport</keyword>
<dbReference type="GO" id="GO:0051480">
    <property type="term" value="P:regulation of cytosolic calcium ion concentration"/>
    <property type="evidence" value="ECO:0007669"/>
    <property type="project" value="TreeGrafter"/>
</dbReference>
<proteinExistence type="evidence at transcript level"/>
<dbReference type="InterPro" id="IPR002110">
    <property type="entry name" value="Ankyrin_rpt"/>
</dbReference>
<dbReference type="Pfam" id="PF00023">
    <property type="entry name" value="Ank"/>
    <property type="match status" value="1"/>
</dbReference>
<feature type="region of interest" description="Disordered" evidence="13">
    <location>
        <begin position="1"/>
        <end position="41"/>
    </location>
</feature>
<accession>A0A2H4WAN6</accession>
<evidence type="ECO:0000256" key="8">
    <source>
        <dbReference type="ARBA" id="ARBA00023136"/>
    </source>
</evidence>
<evidence type="ECO:0000256" key="5">
    <source>
        <dbReference type="ARBA" id="ARBA00022989"/>
    </source>
</evidence>
<feature type="repeat" description="ANK" evidence="12">
    <location>
        <begin position="163"/>
        <end position="195"/>
    </location>
</feature>
<feature type="compositionally biased region" description="Basic and acidic residues" evidence="13">
    <location>
        <begin position="910"/>
        <end position="924"/>
    </location>
</feature>
<dbReference type="NCBIfam" id="TIGR00870">
    <property type="entry name" value="trp"/>
    <property type="match status" value="1"/>
</dbReference>
<evidence type="ECO:0000256" key="9">
    <source>
        <dbReference type="ARBA" id="ARBA00023303"/>
    </source>
</evidence>
<feature type="transmembrane region" description="Helical" evidence="14">
    <location>
        <begin position="438"/>
        <end position="458"/>
    </location>
</feature>
<dbReference type="PANTHER" id="PTHR10117:SF47">
    <property type="entry name" value="TRANSIENT-RECEPTOR-POTENTIAL-LIKE PROTEIN"/>
    <property type="match status" value="1"/>
</dbReference>
<evidence type="ECO:0000256" key="7">
    <source>
        <dbReference type="ARBA" id="ARBA00023065"/>
    </source>
</evidence>
<feature type="transmembrane region" description="Helical" evidence="14">
    <location>
        <begin position="353"/>
        <end position="373"/>
    </location>
</feature>
<dbReference type="SMART" id="SM00248">
    <property type="entry name" value="ANK"/>
    <property type="match status" value="2"/>
</dbReference>
<feature type="compositionally biased region" description="Basic and acidic residues" evidence="13">
    <location>
        <begin position="1231"/>
        <end position="1244"/>
    </location>
</feature>
<dbReference type="Pfam" id="PF12796">
    <property type="entry name" value="Ank_2"/>
    <property type="match status" value="1"/>
</dbReference>
<feature type="compositionally biased region" description="Polar residues" evidence="13">
    <location>
        <begin position="960"/>
        <end position="970"/>
    </location>
</feature>
<feature type="region of interest" description="Disordered" evidence="13">
    <location>
        <begin position="891"/>
        <end position="944"/>
    </location>
</feature>
<evidence type="ECO:0000256" key="2">
    <source>
        <dbReference type="ARBA" id="ARBA00022475"/>
    </source>
</evidence>
<evidence type="ECO:0000256" key="12">
    <source>
        <dbReference type="PROSITE-ProRule" id="PRU00023"/>
    </source>
</evidence>
<keyword evidence="5 14" id="KW-1133">Transmembrane helix</keyword>
<dbReference type="GO" id="GO:0005886">
    <property type="term" value="C:plasma membrane"/>
    <property type="evidence" value="ECO:0007669"/>
    <property type="project" value="TreeGrafter"/>
</dbReference>
<dbReference type="Pfam" id="PF00520">
    <property type="entry name" value="Ion_trans"/>
    <property type="match status" value="1"/>
</dbReference>
<evidence type="ECO:0000256" key="10">
    <source>
        <dbReference type="ARBA" id="ARBA00043946"/>
    </source>
</evidence>
<dbReference type="GO" id="GO:0034703">
    <property type="term" value="C:cation channel complex"/>
    <property type="evidence" value="ECO:0007669"/>
    <property type="project" value="TreeGrafter"/>
</dbReference>
<feature type="compositionally biased region" description="Basic and acidic residues" evidence="13">
    <location>
        <begin position="1186"/>
        <end position="1196"/>
    </location>
</feature>
<feature type="transmembrane region" description="Helical" evidence="14">
    <location>
        <begin position="661"/>
        <end position="680"/>
    </location>
</feature>
<evidence type="ECO:0000259" key="15">
    <source>
        <dbReference type="SMART" id="SM01420"/>
    </source>
</evidence>
<dbReference type="GO" id="GO:0015279">
    <property type="term" value="F:store-operated calcium channel activity"/>
    <property type="evidence" value="ECO:0007669"/>
    <property type="project" value="TreeGrafter"/>
</dbReference>
<dbReference type="InterPro" id="IPR036770">
    <property type="entry name" value="Ankyrin_rpt-contain_sf"/>
</dbReference>
<dbReference type="PROSITE" id="PS50088">
    <property type="entry name" value="ANK_REPEAT"/>
    <property type="match status" value="1"/>
</dbReference>
<evidence type="ECO:0000256" key="14">
    <source>
        <dbReference type="SAM" id="Phobius"/>
    </source>
</evidence>
<feature type="transmembrane region" description="Helical" evidence="14">
    <location>
        <begin position="394"/>
        <end position="418"/>
    </location>
</feature>
<dbReference type="InterPro" id="IPR002153">
    <property type="entry name" value="TRPC_channel"/>
</dbReference>
<dbReference type="InterPro" id="IPR013555">
    <property type="entry name" value="TRP_dom"/>
</dbReference>
<keyword evidence="16" id="KW-0675">Receptor</keyword>
<evidence type="ECO:0000256" key="13">
    <source>
        <dbReference type="SAM" id="MobiDB-lite"/>
    </source>
</evidence>
<keyword evidence="3 14" id="KW-0812">Transmembrane</keyword>
<organism evidence="16">
    <name type="scientific">Neogonodactylus oerstedii</name>
    <name type="common">Mantis shrimp</name>
    <name type="synonym">Gonodactylus oerstedii</name>
    <dbReference type="NCBI Taxonomy" id="85128"/>
    <lineage>
        <taxon>Eukaryota</taxon>
        <taxon>Metazoa</taxon>
        <taxon>Ecdysozoa</taxon>
        <taxon>Arthropoda</taxon>
        <taxon>Crustacea</taxon>
        <taxon>Multicrustacea</taxon>
        <taxon>Malacostraca</taxon>
        <taxon>Eumalacostraca</taxon>
        <taxon>Hoplocarida</taxon>
        <taxon>Stomatopoda</taxon>
        <taxon>Gonodactylidae</taxon>
        <taxon>Neogonodactylus</taxon>
    </lineage>
</organism>
<keyword evidence="2" id="KW-1003">Cell membrane</keyword>
<dbReference type="EMBL" id="MG020535">
    <property type="protein sequence ID" value="AUC64091.1"/>
    <property type="molecule type" value="mRNA"/>
</dbReference>
<dbReference type="GO" id="GO:0070679">
    <property type="term" value="F:inositol 1,4,5 trisphosphate binding"/>
    <property type="evidence" value="ECO:0007669"/>
    <property type="project" value="TreeGrafter"/>
</dbReference>
<feature type="compositionally biased region" description="Low complexity" evidence="13">
    <location>
        <begin position="1111"/>
        <end position="1125"/>
    </location>
</feature>